<dbReference type="PANTHER" id="PTHR44688:SF16">
    <property type="entry name" value="DNA-BINDING TRANSCRIPTIONAL ACTIVATOR DEVR_DOSR"/>
    <property type="match status" value="1"/>
</dbReference>
<accession>A0A363NWU0</accession>
<protein>
    <submittedName>
        <fullName evidence="5">Helix-turn-helix transcriptional regulator</fullName>
    </submittedName>
</protein>
<evidence type="ECO:0000256" key="3">
    <source>
        <dbReference type="ARBA" id="ARBA00023163"/>
    </source>
</evidence>
<evidence type="ECO:0000313" key="5">
    <source>
        <dbReference type="EMBL" id="PUV25121.1"/>
    </source>
</evidence>
<keyword evidence="2" id="KW-0238">DNA-binding</keyword>
<dbReference type="SMART" id="SM00421">
    <property type="entry name" value="HTH_LUXR"/>
    <property type="match status" value="1"/>
</dbReference>
<comment type="caution">
    <text evidence="5">The sequence shown here is derived from an EMBL/GenBank/DDBJ whole genome shotgun (WGS) entry which is preliminary data.</text>
</comment>
<dbReference type="Gene3D" id="3.30.450.20">
    <property type="entry name" value="PAS domain"/>
    <property type="match status" value="1"/>
</dbReference>
<dbReference type="AlphaFoldDB" id="A0A363NWU0"/>
<dbReference type="Pfam" id="PF00196">
    <property type="entry name" value="GerE"/>
    <property type="match status" value="1"/>
</dbReference>
<dbReference type="SUPFAM" id="SSF55785">
    <property type="entry name" value="PYP-like sensor domain (PAS domain)"/>
    <property type="match status" value="1"/>
</dbReference>
<organism evidence="5 6">
    <name type="scientific">Sphingobacterium athyrii</name>
    <dbReference type="NCBI Taxonomy" id="2152717"/>
    <lineage>
        <taxon>Bacteria</taxon>
        <taxon>Pseudomonadati</taxon>
        <taxon>Bacteroidota</taxon>
        <taxon>Sphingobacteriia</taxon>
        <taxon>Sphingobacteriales</taxon>
        <taxon>Sphingobacteriaceae</taxon>
        <taxon>Sphingobacterium</taxon>
    </lineage>
</organism>
<dbReference type="GO" id="GO:0006355">
    <property type="term" value="P:regulation of DNA-templated transcription"/>
    <property type="evidence" value="ECO:0007669"/>
    <property type="project" value="InterPro"/>
</dbReference>
<dbReference type="Proteomes" id="UP000250831">
    <property type="component" value="Unassembled WGS sequence"/>
</dbReference>
<dbReference type="PROSITE" id="PS50043">
    <property type="entry name" value="HTH_LUXR_2"/>
    <property type="match status" value="1"/>
</dbReference>
<proteinExistence type="predicted"/>
<keyword evidence="3" id="KW-0804">Transcription</keyword>
<dbReference type="GO" id="GO:0003677">
    <property type="term" value="F:DNA binding"/>
    <property type="evidence" value="ECO:0007669"/>
    <property type="project" value="UniProtKB-KW"/>
</dbReference>
<evidence type="ECO:0000313" key="6">
    <source>
        <dbReference type="Proteomes" id="UP000250831"/>
    </source>
</evidence>
<evidence type="ECO:0000256" key="2">
    <source>
        <dbReference type="ARBA" id="ARBA00023125"/>
    </source>
</evidence>
<dbReference type="InterPro" id="IPR016032">
    <property type="entry name" value="Sig_transdc_resp-reg_C-effctor"/>
</dbReference>
<evidence type="ECO:0000256" key="1">
    <source>
        <dbReference type="ARBA" id="ARBA00023015"/>
    </source>
</evidence>
<dbReference type="Gene3D" id="1.10.10.10">
    <property type="entry name" value="Winged helix-like DNA-binding domain superfamily/Winged helix DNA-binding domain"/>
    <property type="match status" value="1"/>
</dbReference>
<name>A0A363NWU0_9SPHI</name>
<reference evidence="5 6" key="1">
    <citation type="submission" date="2018-04" db="EMBL/GenBank/DDBJ databases">
        <title>Sphingobacterium sp. M46 Genome.</title>
        <authorList>
            <person name="Cheng J."/>
            <person name="Li Y."/>
        </authorList>
    </citation>
    <scope>NUCLEOTIDE SEQUENCE [LARGE SCALE GENOMIC DNA]</scope>
    <source>
        <strain evidence="5 6">M46</strain>
    </source>
</reference>
<sequence length="269" mass="31048">MEPKKHHHLLADLWESYPDALSNNFQSEKSYDIVNHLSDLLAVGPYYHYVINIADYSLSQVSENTASIHGLATQPTTIREIIDQIHPEDLEFVLKAEEATLVKMKEIGFEHQLFLKTSYCFRMRVSNGSYHLFHHQAIHLAKDDFGRLTSALNIHTDVQHITQSNNKIVLVTGIGMRDDYCQIDLSKQLPQFDIPKFSKREMEIVSLVAKGNSSPQIAEKLFISPDTVRTHRKNLFRKTETKSVVEFIRKCIEWGLLQLICFSNIEFFI</sequence>
<dbReference type="InterPro" id="IPR035965">
    <property type="entry name" value="PAS-like_dom_sf"/>
</dbReference>
<evidence type="ECO:0000259" key="4">
    <source>
        <dbReference type="PROSITE" id="PS50043"/>
    </source>
</evidence>
<dbReference type="CDD" id="cd06170">
    <property type="entry name" value="LuxR_C_like"/>
    <property type="match status" value="1"/>
</dbReference>
<dbReference type="InterPro" id="IPR036388">
    <property type="entry name" value="WH-like_DNA-bd_sf"/>
</dbReference>
<keyword evidence="6" id="KW-1185">Reference proteome</keyword>
<gene>
    <name evidence="5" type="ORF">DCO56_09270</name>
</gene>
<dbReference type="EMBL" id="QCXX01000002">
    <property type="protein sequence ID" value="PUV25121.1"/>
    <property type="molecule type" value="Genomic_DNA"/>
</dbReference>
<feature type="domain" description="HTH luxR-type" evidence="4">
    <location>
        <begin position="190"/>
        <end position="255"/>
    </location>
</feature>
<dbReference type="OrthoDB" id="965844at2"/>
<dbReference type="PROSITE" id="PS00622">
    <property type="entry name" value="HTH_LUXR_1"/>
    <property type="match status" value="1"/>
</dbReference>
<dbReference type="RefSeq" id="WP_108633454.1">
    <property type="nucleotide sequence ID" value="NZ_QCXX01000002.1"/>
</dbReference>
<keyword evidence="1" id="KW-0805">Transcription regulation</keyword>
<dbReference type="InterPro" id="IPR000792">
    <property type="entry name" value="Tscrpt_reg_LuxR_C"/>
</dbReference>
<dbReference type="SUPFAM" id="SSF46894">
    <property type="entry name" value="C-terminal effector domain of the bipartite response regulators"/>
    <property type="match status" value="1"/>
</dbReference>
<dbReference type="PRINTS" id="PR00038">
    <property type="entry name" value="HTHLUXR"/>
</dbReference>
<dbReference type="PANTHER" id="PTHR44688">
    <property type="entry name" value="DNA-BINDING TRANSCRIPTIONAL ACTIVATOR DEVR_DOSR"/>
    <property type="match status" value="1"/>
</dbReference>